<proteinExistence type="predicted"/>
<dbReference type="Gene3D" id="3.10.450.50">
    <property type="match status" value="1"/>
</dbReference>
<sequence>MRMKAPFLCMMITALLAWGPRGAGAQEAVVPAKDPDALFTSPDPVLNRNKQAAYHIVKDLLEADHWNEADRWLTAEYHQHNPLVASGRDNVVTFFTKVLKRTPKPVPEKMATPVVAVLAEGDLVTVVFPRVLKDPKDPSKTYTTTWFDMWRFKDGKADEHWDPASKDIPPGP</sequence>
<dbReference type="InterPro" id="IPR037401">
    <property type="entry name" value="SnoaL-like"/>
</dbReference>
<dbReference type="EMBL" id="VITR01000001">
    <property type="protein sequence ID" value="TWB46070.1"/>
    <property type="molecule type" value="Genomic_DNA"/>
</dbReference>
<gene>
    <name evidence="3" type="ORF">FBZ90_101405</name>
</gene>
<dbReference type="Proteomes" id="UP000315751">
    <property type="component" value="Unassembled WGS sequence"/>
</dbReference>
<keyword evidence="1" id="KW-0732">Signal</keyword>
<name>A0A560HLQ4_9PROT</name>
<organism evidence="3 4">
    <name type="scientific">Nitrospirillum amazonense</name>
    <dbReference type="NCBI Taxonomy" id="28077"/>
    <lineage>
        <taxon>Bacteria</taxon>
        <taxon>Pseudomonadati</taxon>
        <taxon>Pseudomonadota</taxon>
        <taxon>Alphaproteobacteria</taxon>
        <taxon>Rhodospirillales</taxon>
        <taxon>Azospirillaceae</taxon>
        <taxon>Nitrospirillum</taxon>
    </lineage>
</organism>
<protein>
    <submittedName>
        <fullName evidence="3">Putative SnoaL-like aldol condensation-catalyzing enzyme</fullName>
    </submittedName>
</protein>
<dbReference type="InterPro" id="IPR032710">
    <property type="entry name" value="NTF2-like_dom_sf"/>
</dbReference>
<feature type="domain" description="SnoaL-like" evidence="2">
    <location>
        <begin position="59"/>
        <end position="160"/>
    </location>
</feature>
<feature type="signal peptide" evidence="1">
    <location>
        <begin position="1"/>
        <end position="25"/>
    </location>
</feature>
<comment type="caution">
    <text evidence="3">The sequence shown here is derived from an EMBL/GenBank/DDBJ whole genome shotgun (WGS) entry which is preliminary data.</text>
</comment>
<dbReference type="AlphaFoldDB" id="A0A560HLQ4"/>
<dbReference type="SUPFAM" id="SSF54427">
    <property type="entry name" value="NTF2-like"/>
    <property type="match status" value="1"/>
</dbReference>
<reference evidence="3 4" key="1">
    <citation type="submission" date="2019-06" db="EMBL/GenBank/DDBJ databases">
        <title>Genomic Encyclopedia of Type Strains, Phase IV (KMG-V): Genome sequencing to study the core and pangenomes of soil and plant-associated prokaryotes.</title>
        <authorList>
            <person name="Whitman W."/>
        </authorList>
    </citation>
    <scope>NUCLEOTIDE SEQUENCE [LARGE SCALE GENOMIC DNA]</scope>
    <source>
        <strain evidence="3 4">BR 11622</strain>
    </source>
</reference>
<evidence type="ECO:0000313" key="4">
    <source>
        <dbReference type="Proteomes" id="UP000315751"/>
    </source>
</evidence>
<evidence type="ECO:0000313" key="3">
    <source>
        <dbReference type="EMBL" id="TWB46070.1"/>
    </source>
</evidence>
<keyword evidence="4" id="KW-1185">Reference proteome</keyword>
<accession>A0A560HLQ4</accession>
<evidence type="ECO:0000256" key="1">
    <source>
        <dbReference type="SAM" id="SignalP"/>
    </source>
</evidence>
<feature type="chain" id="PRO_5022024558" evidence="1">
    <location>
        <begin position="26"/>
        <end position="172"/>
    </location>
</feature>
<dbReference type="Pfam" id="PF12680">
    <property type="entry name" value="SnoaL_2"/>
    <property type="match status" value="1"/>
</dbReference>
<evidence type="ECO:0000259" key="2">
    <source>
        <dbReference type="Pfam" id="PF12680"/>
    </source>
</evidence>